<dbReference type="EMBL" id="JBHTEE010000001">
    <property type="protein sequence ID" value="MFC7599383.1"/>
    <property type="molecule type" value="Genomic_DNA"/>
</dbReference>
<protein>
    <recommendedName>
        <fullName evidence="3">Serine/threonine protein kinase</fullName>
    </recommendedName>
</protein>
<keyword evidence="2" id="KW-1185">Reference proteome</keyword>
<evidence type="ECO:0000313" key="2">
    <source>
        <dbReference type="Proteomes" id="UP001596514"/>
    </source>
</evidence>
<accession>A0ABW2STR8</accession>
<sequence length="147" mass="15555">MALIPLTPDDPARLGVFRLAGRIGEGGQGVVYLAHAPNGERVAVKVLFRGDGESRARLARELSALESVAPFREGDGGADWAEPVNDCEGRIVLTGVEADELTFALGSGTGRLPGTVWLRRKGNALTYTWKDVPGPGLVTETGDLTRS</sequence>
<name>A0ABW2STR8_9ACTN</name>
<comment type="caution">
    <text evidence="1">The sequence shown here is derived from an EMBL/GenBank/DDBJ whole genome shotgun (WGS) entry which is preliminary data.</text>
</comment>
<dbReference type="InterPro" id="IPR011009">
    <property type="entry name" value="Kinase-like_dom_sf"/>
</dbReference>
<proteinExistence type="predicted"/>
<dbReference type="SUPFAM" id="SSF56112">
    <property type="entry name" value="Protein kinase-like (PK-like)"/>
    <property type="match status" value="1"/>
</dbReference>
<dbReference type="RefSeq" id="WP_343965349.1">
    <property type="nucleotide sequence ID" value="NZ_BAAAGK010000028.1"/>
</dbReference>
<evidence type="ECO:0008006" key="3">
    <source>
        <dbReference type="Google" id="ProtNLM"/>
    </source>
</evidence>
<reference evidence="2" key="1">
    <citation type="journal article" date="2019" name="Int. J. Syst. Evol. Microbiol.">
        <title>The Global Catalogue of Microorganisms (GCM) 10K type strain sequencing project: providing services to taxonomists for standard genome sequencing and annotation.</title>
        <authorList>
            <consortium name="The Broad Institute Genomics Platform"/>
            <consortium name="The Broad Institute Genome Sequencing Center for Infectious Disease"/>
            <person name="Wu L."/>
            <person name="Ma J."/>
        </authorList>
    </citation>
    <scope>NUCLEOTIDE SEQUENCE [LARGE SCALE GENOMIC DNA]</scope>
    <source>
        <strain evidence="2">JCM 10083</strain>
    </source>
</reference>
<dbReference type="Proteomes" id="UP001596514">
    <property type="component" value="Unassembled WGS sequence"/>
</dbReference>
<gene>
    <name evidence="1" type="ORF">ACFQVD_04600</name>
</gene>
<dbReference type="Gene3D" id="3.30.200.20">
    <property type="entry name" value="Phosphorylase Kinase, domain 1"/>
    <property type="match status" value="1"/>
</dbReference>
<evidence type="ECO:0000313" key="1">
    <source>
        <dbReference type="EMBL" id="MFC7599383.1"/>
    </source>
</evidence>
<organism evidence="1 2">
    <name type="scientific">Streptosporangium amethystogenes subsp. fukuiense</name>
    <dbReference type="NCBI Taxonomy" id="698418"/>
    <lineage>
        <taxon>Bacteria</taxon>
        <taxon>Bacillati</taxon>
        <taxon>Actinomycetota</taxon>
        <taxon>Actinomycetes</taxon>
        <taxon>Streptosporangiales</taxon>
        <taxon>Streptosporangiaceae</taxon>
        <taxon>Streptosporangium</taxon>
    </lineage>
</organism>